<accession>A0A2T0STX0</accession>
<evidence type="ECO:0000259" key="1">
    <source>
        <dbReference type="PROSITE" id="PS50075"/>
    </source>
</evidence>
<dbReference type="Pfam" id="PF00550">
    <property type="entry name" value="PP-binding"/>
    <property type="match status" value="1"/>
</dbReference>
<dbReference type="OrthoDB" id="2472181at2"/>
<dbReference type="PROSITE" id="PS50075">
    <property type="entry name" value="CARRIER"/>
    <property type="match status" value="1"/>
</dbReference>
<dbReference type="InterPro" id="IPR009081">
    <property type="entry name" value="PP-bd_ACP"/>
</dbReference>
<sequence>MNPVGEKLAGLWREVLETPRESFADGDDFFAVGGTSMRAMALVQRISDEFGAGFGLGELLADPSFGAVARAVGRGEAESS</sequence>
<protein>
    <submittedName>
        <fullName evidence="2">Phosphopantetheine binding protein</fullName>
    </submittedName>
</protein>
<dbReference type="EMBL" id="PVTF01000011">
    <property type="protein sequence ID" value="PRY36803.1"/>
    <property type="molecule type" value="Genomic_DNA"/>
</dbReference>
<feature type="domain" description="Carrier" evidence="1">
    <location>
        <begin position="1"/>
        <end position="76"/>
    </location>
</feature>
<reference evidence="2 3" key="1">
    <citation type="submission" date="2018-03" db="EMBL/GenBank/DDBJ databases">
        <title>Genomic Encyclopedia of Archaeal and Bacterial Type Strains, Phase II (KMG-II): from individual species to whole genera.</title>
        <authorList>
            <person name="Goeker M."/>
        </authorList>
    </citation>
    <scope>NUCLEOTIDE SEQUENCE [LARGE SCALE GENOMIC DNA]</scope>
    <source>
        <strain evidence="2 3">DSM 44720</strain>
    </source>
</reference>
<evidence type="ECO:0000313" key="3">
    <source>
        <dbReference type="Proteomes" id="UP000239494"/>
    </source>
</evidence>
<gene>
    <name evidence="2" type="ORF">CLV43_111175</name>
</gene>
<name>A0A2T0STX0_9PSEU</name>
<proteinExistence type="predicted"/>
<dbReference type="SUPFAM" id="SSF47336">
    <property type="entry name" value="ACP-like"/>
    <property type="match status" value="1"/>
</dbReference>
<dbReference type="Proteomes" id="UP000239494">
    <property type="component" value="Unassembled WGS sequence"/>
</dbReference>
<dbReference type="InterPro" id="IPR036736">
    <property type="entry name" value="ACP-like_sf"/>
</dbReference>
<dbReference type="AlphaFoldDB" id="A0A2T0STX0"/>
<comment type="caution">
    <text evidence="2">The sequence shown here is derived from an EMBL/GenBank/DDBJ whole genome shotgun (WGS) entry which is preliminary data.</text>
</comment>
<dbReference type="Gene3D" id="1.10.1200.10">
    <property type="entry name" value="ACP-like"/>
    <property type="match status" value="1"/>
</dbReference>
<dbReference type="RefSeq" id="WP_106192235.1">
    <property type="nucleotide sequence ID" value="NZ_PVTF01000011.1"/>
</dbReference>
<evidence type="ECO:0000313" key="2">
    <source>
        <dbReference type="EMBL" id="PRY36803.1"/>
    </source>
</evidence>
<keyword evidence="3" id="KW-1185">Reference proteome</keyword>
<organism evidence="2 3">
    <name type="scientific">Umezawaea tangerina</name>
    <dbReference type="NCBI Taxonomy" id="84725"/>
    <lineage>
        <taxon>Bacteria</taxon>
        <taxon>Bacillati</taxon>
        <taxon>Actinomycetota</taxon>
        <taxon>Actinomycetes</taxon>
        <taxon>Pseudonocardiales</taxon>
        <taxon>Pseudonocardiaceae</taxon>
        <taxon>Umezawaea</taxon>
    </lineage>
</organism>